<evidence type="ECO:0000313" key="2">
    <source>
        <dbReference type="EMBL" id="OBU62734.1"/>
    </source>
</evidence>
<name>A0AAP7GTR2_STEMA</name>
<evidence type="ECO:0000313" key="3">
    <source>
        <dbReference type="Proteomes" id="UP000092125"/>
    </source>
</evidence>
<organism evidence="2 3">
    <name type="scientific">Stenotrophomonas maltophilia</name>
    <name type="common">Pseudomonas maltophilia</name>
    <name type="synonym">Xanthomonas maltophilia</name>
    <dbReference type="NCBI Taxonomy" id="40324"/>
    <lineage>
        <taxon>Bacteria</taxon>
        <taxon>Pseudomonadati</taxon>
        <taxon>Pseudomonadota</taxon>
        <taxon>Gammaproteobacteria</taxon>
        <taxon>Lysobacterales</taxon>
        <taxon>Lysobacteraceae</taxon>
        <taxon>Stenotrophomonas</taxon>
        <taxon>Stenotrophomonas maltophilia group</taxon>
    </lineage>
</organism>
<dbReference type="Proteomes" id="UP000092125">
    <property type="component" value="Unassembled WGS sequence"/>
</dbReference>
<feature type="domain" description="DUF7832" evidence="1">
    <location>
        <begin position="2"/>
        <end position="116"/>
    </location>
</feature>
<dbReference type="InterPro" id="IPR057154">
    <property type="entry name" value="DUF7832"/>
</dbReference>
<comment type="caution">
    <text evidence="2">The sequence shown here is derived from an EMBL/GenBank/DDBJ whole genome shotgun (WGS) entry which is preliminary data.</text>
</comment>
<dbReference type="Pfam" id="PF25191">
    <property type="entry name" value="DUF7832"/>
    <property type="match status" value="1"/>
</dbReference>
<gene>
    <name evidence="2" type="ORF">A9K56_03545</name>
</gene>
<accession>A0AAP7GTR2</accession>
<dbReference type="RefSeq" id="WP_065181449.1">
    <property type="nucleotide sequence ID" value="NZ_JAEDWA010000033.1"/>
</dbReference>
<sequence>MKYDDASWHSGGDFPADLPAEAGATHIGMYLAWLLLQGMENEELAEDSEEDLQALRERRTSPGRFLLEYSDGKFVDDLISDEAKMFTAAYYDLEDGQYLEDYEEQLGADVPDLYHVADTWENFDQLAPVIARRFAAWQATRT</sequence>
<dbReference type="EMBL" id="LYVI01000002">
    <property type="protein sequence ID" value="OBU62734.1"/>
    <property type="molecule type" value="Genomic_DNA"/>
</dbReference>
<proteinExistence type="predicted"/>
<protein>
    <recommendedName>
        <fullName evidence="1">DUF7832 domain-containing protein</fullName>
    </recommendedName>
</protein>
<evidence type="ECO:0000259" key="1">
    <source>
        <dbReference type="Pfam" id="PF25191"/>
    </source>
</evidence>
<dbReference type="AlphaFoldDB" id="A0AAP7GTR2"/>
<reference evidence="2 3" key="1">
    <citation type="submission" date="2016-05" db="EMBL/GenBank/DDBJ databases">
        <title>Draft Genome Sequences of Stenotrophomonas maltophilia Strains Sm32COP, Sm41DVV, Sm46PAILV, SmF3, SmF22, SmSOFb1 and SmCVFa1, Isolated from Different Manures, in France.</title>
        <authorList>
            <person name="Nazaret S."/>
            <person name="Bodilis J."/>
        </authorList>
    </citation>
    <scope>NUCLEOTIDE SEQUENCE [LARGE SCALE GENOMIC DNA]</scope>
    <source>
        <strain evidence="2 3">Sm41DVV</strain>
    </source>
</reference>